<sequence>MKTLFRSVRRGLSAGEPLPAPWPVFDQKKITFRRSSIQMIAGPPGSMKTVMMLNIVDRMGSDVPTLYHSSDSDDFTMATRVLSMKTGLTTEESEEVIMSGDHSNSDALRQFGHVKWSFHAAPTLEHMWREAEAFREVHGEYPHHTIIDILMDVDYEGAGEQNYWALMAELKVMARDQQTSLTIVHHTSEAAKGGTPPPRSAIMGKANQLPTTILTLWGDAHNETIDVAVVKNRFGPQDAMAKKFFRMKAQPALCHIEEDEMAVLFQDGVSVPDDQKVDLFGDKPE</sequence>
<keyword evidence="1" id="KW-0347">Helicase</keyword>
<name>A0A2H4PIA2_9CAUD</name>
<organism evidence="1 2">
    <name type="scientific">Streptomyces phage WRightOn</name>
    <dbReference type="NCBI Taxonomy" id="2053723"/>
    <lineage>
        <taxon>Viruses</taxon>
        <taxon>Duplodnaviria</taxon>
        <taxon>Heunggongvirae</taxon>
        <taxon>Uroviricota</taxon>
        <taxon>Caudoviricetes</taxon>
        <taxon>Beephvirinae</taxon>
        <taxon>Manuelvirus</taxon>
        <taxon>Manuelvirus wrighton</taxon>
    </lineage>
</organism>
<keyword evidence="1" id="KW-0067">ATP-binding</keyword>
<keyword evidence="2" id="KW-1185">Reference proteome</keyword>
<accession>A0A2H4PIA2</accession>
<dbReference type="Proteomes" id="UP000241007">
    <property type="component" value="Segment"/>
</dbReference>
<evidence type="ECO:0000313" key="1">
    <source>
        <dbReference type="EMBL" id="ATW62498.1"/>
    </source>
</evidence>
<keyword evidence="1" id="KW-0378">Hydrolase</keyword>
<dbReference type="GO" id="GO:0005524">
    <property type="term" value="F:ATP binding"/>
    <property type="evidence" value="ECO:0007669"/>
    <property type="project" value="InterPro"/>
</dbReference>
<keyword evidence="1" id="KW-0547">Nucleotide-binding</keyword>
<gene>
    <name evidence="1" type="ORF">SEA_WRIGHTON_64</name>
</gene>
<proteinExistence type="predicted"/>
<dbReference type="InterPro" id="IPR027417">
    <property type="entry name" value="P-loop_NTPase"/>
</dbReference>
<dbReference type="Gene3D" id="3.40.50.300">
    <property type="entry name" value="P-loop containing nucleotide triphosphate hydrolases"/>
    <property type="match status" value="1"/>
</dbReference>
<protein>
    <submittedName>
        <fullName evidence="1">DnaB-like dsDNA helicase</fullName>
    </submittedName>
</protein>
<reference evidence="1 2" key="1">
    <citation type="submission" date="2017-11" db="EMBL/GenBank/DDBJ databases">
        <authorList>
            <person name="Keri A.G."/>
            <person name="Ahn S.H."/>
            <person name="Alvarado I.A."/>
            <person name="Hartigan K.A."/>
            <person name="Shaffer C.D."/>
            <person name="Weston-Hafer K.A."/>
            <person name="Russell D.A."/>
            <person name="Pope W.H."/>
            <person name="Jacobs-Sera D."/>
            <person name="Hendrix R.W."/>
            <person name="Hatfull G.F."/>
        </authorList>
    </citation>
    <scope>NUCLEOTIDE SEQUENCE [LARGE SCALE GENOMIC DNA]</scope>
</reference>
<dbReference type="GO" id="GO:0003678">
    <property type="term" value="F:DNA helicase activity"/>
    <property type="evidence" value="ECO:0007669"/>
    <property type="project" value="InterPro"/>
</dbReference>
<dbReference type="SUPFAM" id="SSF52540">
    <property type="entry name" value="P-loop containing nucleoside triphosphate hydrolases"/>
    <property type="match status" value="1"/>
</dbReference>
<dbReference type="EMBL" id="MG515223">
    <property type="protein sequence ID" value="ATW62498.1"/>
    <property type="molecule type" value="Genomic_DNA"/>
</dbReference>
<dbReference type="GO" id="GO:0006260">
    <property type="term" value="P:DNA replication"/>
    <property type="evidence" value="ECO:0007669"/>
    <property type="project" value="InterPro"/>
</dbReference>
<evidence type="ECO:0000313" key="2">
    <source>
        <dbReference type="Proteomes" id="UP000241007"/>
    </source>
</evidence>